<evidence type="ECO:0000259" key="1">
    <source>
        <dbReference type="Pfam" id="PF03354"/>
    </source>
</evidence>
<dbReference type="STRING" id="588602.SAMN04487991_1029"/>
<keyword evidence="4" id="KW-1185">Reference proteome</keyword>
<dbReference type="InterPro" id="IPR027417">
    <property type="entry name" value="P-loop_NTPase"/>
</dbReference>
<protein>
    <submittedName>
        <fullName evidence="3">Phage terminase-like protein, large subunit, contains N-terminal HTH domain</fullName>
    </submittedName>
</protein>
<sequence length="537" mass="59353">MSTKSTYPTWVTDNSPIPDPMGFGERAVEFLRRLRHPASTAPKRAFQLAPWQERIVRRIYGPRKPDGSRIVKQVFLMIPRGNRKTSLAAALALLHLLGPERVAAGQIIFAASDREQAGIGFREAAEIVRQDKRLEGVTKIYDAHNAPKTIKSALDGSSLKSVSSDGRAQHGTTPTFVLADEIHTWRGNDLWEALQSGMVKRAGGLTVIATTAGRGNEGLAADLYNYARGVALGQIENEEVLPILFEPEEGDQWDDEEVWHKVNPGLPYGFPDLDGLRSVAKKAADSPSERYSFEQYNLNRWFANSRDPLFDFATYDARQFDDDPADLETLPCWLGVDLSRSGDLTAVVAAFQHPDGQVTLKPTFFVPGEDLKARSDRDGVPYQEWADKGLIRLCAGPIISEEDVEDEIRELCATYDVREIGFDPHLAQRIMQRLYDDGLPVVEVRQGPLTMGAAGADLERIVNGKLIRHDGHPILRHHLASVVAVRTDSGLVKMHKGKKTDRIDGAVAAAMAVYRLTLGQSNMSAYNDPNSGGLFTF</sequence>
<dbReference type="Gene3D" id="3.40.50.300">
    <property type="entry name" value="P-loop containing nucleotide triphosphate hydrolases"/>
    <property type="match status" value="1"/>
</dbReference>
<dbReference type="InterPro" id="IPR005021">
    <property type="entry name" value="Terminase_largesu-like"/>
</dbReference>
<dbReference type="PANTHER" id="PTHR41287">
    <property type="match status" value="1"/>
</dbReference>
<dbReference type="InterPro" id="IPR046461">
    <property type="entry name" value="TerL_ATPase"/>
</dbReference>
<gene>
    <name evidence="3" type="ORF">SAMN04487991_1029</name>
</gene>
<dbReference type="Gene3D" id="3.30.420.240">
    <property type="match status" value="1"/>
</dbReference>
<dbReference type="AlphaFoldDB" id="A0A1I3LH43"/>
<dbReference type="Pfam" id="PF03354">
    <property type="entry name" value="TerL_ATPase"/>
    <property type="match status" value="1"/>
</dbReference>
<dbReference type="PANTHER" id="PTHR41287:SF1">
    <property type="entry name" value="PROTEIN YMFN"/>
    <property type="match status" value="1"/>
</dbReference>
<organism evidence="3 4">
    <name type="scientific">Celeribacter neptunius</name>
    <dbReference type="NCBI Taxonomy" id="588602"/>
    <lineage>
        <taxon>Bacteria</taxon>
        <taxon>Pseudomonadati</taxon>
        <taxon>Pseudomonadota</taxon>
        <taxon>Alphaproteobacteria</taxon>
        <taxon>Rhodobacterales</taxon>
        <taxon>Roseobacteraceae</taxon>
        <taxon>Celeribacter</taxon>
    </lineage>
</organism>
<dbReference type="GO" id="GO:0004519">
    <property type="term" value="F:endonuclease activity"/>
    <property type="evidence" value="ECO:0007669"/>
    <property type="project" value="InterPro"/>
</dbReference>
<dbReference type="Proteomes" id="UP000199630">
    <property type="component" value="Unassembled WGS sequence"/>
</dbReference>
<dbReference type="Pfam" id="PF20441">
    <property type="entry name" value="TerL_nuclease"/>
    <property type="match status" value="1"/>
</dbReference>
<name>A0A1I3LH43_9RHOB</name>
<dbReference type="EMBL" id="FORH01000001">
    <property type="protein sequence ID" value="SFI84073.1"/>
    <property type="molecule type" value="Genomic_DNA"/>
</dbReference>
<evidence type="ECO:0000313" key="4">
    <source>
        <dbReference type="Proteomes" id="UP000199630"/>
    </source>
</evidence>
<proteinExistence type="predicted"/>
<reference evidence="4" key="1">
    <citation type="submission" date="2016-10" db="EMBL/GenBank/DDBJ databases">
        <authorList>
            <person name="Varghese N."/>
            <person name="Submissions S."/>
        </authorList>
    </citation>
    <scope>NUCLEOTIDE SEQUENCE [LARGE SCALE GENOMIC DNA]</scope>
    <source>
        <strain evidence="4">DSM 26471</strain>
    </source>
</reference>
<feature type="domain" description="Terminase large subunit-like ATPase" evidence="1">
    <location>
        <begin position="50"/>
        <end position="228"/>
    </location>
</feature>
<evidence type="ECO:0000259" key="2">
    <source>
        <dbReference type="Pfam" id="PF20441"/>
    </source>
</evidence>
<accession>A0A1I3LH43</accession>
<evidence type="ECO:0000313" key="3">
    <source>
        <dbReference type="EMBL" id="SFI84073.1"/>
    </source>
</evidence>
<feature type="domain" description="Terminase large subunit-like endonuclease" evidence="2">
    <location>
        <begin position="245"/>
        <end position="516"/>
    </location>
</feature>
<dbReference type="RefSeq" id="WP_090058441.1">
    <property type="nucleotide sequence ID" value="NZ_FORH01000001.1"/>
</dbReference>
<dbReference type="OrthoDB" id="9760250at2"/>
<dbReference type="InterPro" id="IPR046462">
    <property type="entry name" value="TerL_nuclease"/>
</dbReference>